<evidence type="ECO:0000313" key="6">
    <source>
        <dbReference type="Proteomes" id="UP001519307"/>
    </source>
</evidence>
<dbReference type="PROSITE" id="PS00070">
    <property type="entry name" value="ALDEHYDE_DEHYDR_CYS"/>
    <property type="match status" value="1"/>
</dbReference>
<dbReference type="Pfam" id="PF00171">
    <property type="entry name" value="Aldedh"/>
    <property type="match status" value="1"/>
</dbReference>
<dbReference type="Proteomes" id="UP001519307">
    <property type="component" value="Unassembled WGS sequence"/>
</dbReference>
<evidence type="ECO:0000256" key="3">
    <source>
        <dbReference type="RuleBase" id="RU003345"/>
    </source>
</evidence>
<dbReference type="EMBL" id="JAGGLM010000008">
    <property type="protein sequence ID" value="MBP2032892.1"/>
    <property type="molecule type" value="Genomic_DNA"/>
</dbReference>
<evidence type="ECO:0000256" key="2">
    <source>
        <dbReference type="PROSITE-ProRule" id="PRU10007"/>
    </source>
</evidence>
<comment type="caution">
    <text evidence="5">The sequence shown here is derived from an EMBL/GenBank/DDBJ whole genome shotgun (WGS) entry which is preliminary data.</text>
</comment>
<dbReference type="RefSeq" id="WP_209702051.1">
    <property type="nucleotide sequence ID" value="NZ_JAGGLM010000008.1"/>
</dbReference>
<dbReference type="InterPro" id="IPR015590">
    <property type="entry name" value="Aldehyde_DH_dom"/>
</dbReference>
<evidence type="ECO:0000313" key="5">
    <source>
        <dbReference type="EMBL" id="MBP2032892.1"/>
    </source>
</evidence>
<dbReference type="GO" id="GO:0008802">
    <property type="term" value="F:betaine-aldehyde dehydrogenase (NAD+) activity"/>
    <property type="evidence" value="ECO:0007669"/>
    <property type="project" value="UniProtKB-EC"/>
</dbReference>
<dbReference type="InterPro" id="IPR016163">
    <property type="entry name" value="Ald_DH_C"/>
</dbReference>
<proteinExistence type="inferred from homology"/>
<dbReference type="InterPro" id="IPR029510">
    <property type="entry name" value="Ald_DH_CS_GLU"/>
</dbReference>
<gene>
    <name evidence="5" type="ORF">J2Z42_001571</name>
</gene>
<feature type="domain" description="Aldehyde dehydrogenase" evidence="4">
    <location>
        <begin position="16"/>
        <end position="477"/>
    </location>
</feature>
<dbReference type="Gene3D" id="3.40.605.10">
    <property type="entry name" value="Aldehyde Dehydrogenase, Chain A, domain 1"/>
    <property type="match status" value="1"/>
</dbReference>
<dbReference type="CDD" id="cd07119">
    <property type="entry name" value="ALDH_BADH-GbsA"/>
    <property type="match status" value="1"/>
</dbReference>
<sequence length="490" mass="54071">MSEVLKMYIDGEWKLSKSGDTRDSLNPANGEVIATVTEGSREDVVCAIAAAKRAFYEDGWMDVNGLERSRLLFKLADILEERSEEFYKLETLDNGKPIRETIVDVSDAVACLRYYAGLTTKPHGMTYDVPDNMQSMVVREPIGVCGMIIPWNYPLLMAIWKIAPAIAAGNTVVFKPSEVTPLTAIKLFEIIDEIGFPKGVINLVLGAGPVVGDELAKNKDVDKIAFTGGTVTGRSIMQAATSNIKNISLELGGKSPNIVFEDADFDTAVDYALFGIFCNQGQVCSAGSRLLLQDSIYDKFIEKLVEKANKIRVGYGTDDEIEMGPLISENHMNKVLKYIEIGKTEGAKLVCGGHRITTEKLKNGYFVEPTIFADTTPDMRIVKEEIFGPVLAVQKFKDEKEAIALANDTCYGLAGGVFTNDIAKAHRVIRKLRAGITWINTYNPTYNEAPWGGYKQSGIGRELGTFGYEEYTEVKQININLDIKPTGWFD</sequence>
<evidence type="ECO:0000256" key="1">
    <source>
        <dbReference type="ARBA" id="ARBA00023002"/>
    </source>
</evidence>
<reference evidence="5 6" key="1">
    <citation type="submission" date="2021-03" db="EMBL/GenBank/DDBJ databases">
        <title>Genomic Encyclopedia of Type Strains, Phase IV (KMG-IV): sequencing the most valuable type-strain genomes for metagenomic binning, comparative biology and taxonomic classification.</title>
        <authorList>
            <person name="Goeker M."/>
        </authorList>
    </citation>
    <scope>NUCLEOTIDE SEQUENCE [LARGE SCALE GENOMIC DNA]</scope>
    <source>
        <strain evidence="5 6">DSM 28783</strain>
    </source>
</reference>
<organism evidence="5 6">
    <name type="scientific">Clostridium algifaecis</name>
    <dbReference type="NCBI Taxonomy" id="1472040"/>
    <lineage>
        <taxon>Bacteria</taxon>
        <taxon>Bacillati</taxon>
        <taxon>Bacillota</taxon>
        <taxon>Clostridia</taxon>
        <taxon>Eubacteriales</taxon>
        <taxon>Clostridiaceae</taxon>
        <taxon>Clostridium</taxon>
    </lineage>
</organism>
<dbReference type="PROSITE" id="PS00687">
    <property type="entry name" value="ALDEHYDE_DEHYDR_GLU"/>
    <property type="match status" value="1"/>
</dbReference>
<protein>
    <submittedName>
        <fullName evidence="5">Betaine-aldehyde dehydrogenase</fullName>
        <ecNumber evidence="5">1.2.1.8</ecNumber>
    </submittedName>
</protein>
<dbReference type="InterPro" id="IPR016162">
    <property type="entry name" value="Ald_DH_N"/>
</dbReference>
<dbReference type="EC" id="1.2.1.8" evidence="5"/>
<comment type="similarity">
    <text evidence="3">Belongs to the aldehyde dehydrogenase family.</text>
</comment>
<dbReference type="InterPro" id="IPR016161">
    <property type="entry name" value="Ald_DH/histidinol_DH"/>
</dbReference>
<dbReference type="PANTHER" id="PTHR11699">
    <property type="entry name" value="ALDEHYDE DEHYDROGENASE-RELATED"/>
    <property type="match status" value="1"/>
</dbReference>
<accession>A0ABS4KS84</accession>
<keyword evidence="6" id="KW-1185">Reference proteome</keyword>
<name>A0ABS4KS84_9CLOT</name>
<dbReference type="SUPFAM" id="SSF53720">
    <property type="entry name" value="ALDH-like"/>
    <property type="match status" value="1"/>
</dbReference>
<dbReference type="InterPro" id="IPR016160">
    <property type="entry name" value="Ald_DH_CS_CYS"/>
</dbReference>
<evidence type="ECO:0000259" key="4">
    <source>
        <dbReference type="Pfam" id="PF00171"/>
    </source>
</evidence>
<dbReference type="Gene3D" id="3.40.309.10">
    <property type="entry name" value="Aldehyde Dehydrogenase, Chain A, domain 2"/>
    <property type="match status" value="1"/>
</dbReference>
<keyword evidence="1 3" id="KW-0560">Oxidoreductase</keyword>
<feature type="active site" evidence="2">
    <location>
        <position position="250"/>
    </location>
</feature>